<dbReference type="AlphaFoldDB" id="A0A165K0D5"/>
<feature type="region of interest" description="Disordered" evidence="3">
    <location>
        <begin position="914"/>
        <end position="933"/>
    </location>
</feature>
<feature type="region of interest" description="Disordered" evidence="3">
    <location>
        <begin position="161"/>
        <end position="181"/>
    </location>
</feature>
<feature type="repeat" description="Pumilio" evidence="2">
    <location>
        <begin position="757"/>
        <end position="792"/>
    </location>
</feature>
<dbReference type="Gene3D" id="1.25.10.10">
    <property type="entry name" value="Leucine-rich Repeat Variant"/>
    <property type="match status" value="1"/>
</dbReference>
<dbReference type="InterPro" id="IPR011989">
    <property type="entry name" value="ARM-like"/>
</dbReference>
<dbReference type="InterPro" id="IPR001313">
    <property type="entry name" value="Pumilio_RNA-bd_rpt"/>
</dbReference>
<evidence type="ECO:0000256" key="1">
    <source>
        <dbReference type="ARBA" id="ARBA00022737"/>
    </source>
</evidence>
<feature type="domain" description="PUM-HD" evidence="4">
    <location>
        <begin position="549"/>
        <end position="892"/>
    </location>
</feature>
<feature type="repeat" description="Pumilio" evidence="2">
    <location>
        <begin position="721"/>
        <end position="756"/>
    </location>
</feature>
<dbReference type="GO" id="GO:0005737">
    <property type="term" value="C:cytoplasm"/>
    <property type="evidence" value="ECO:0007669"/>
    <property type="project" value="TreeGrafter"/>
</dbReference>
<sequence>MALDTHSNSNSTNSDRGMTPPAFLDLADSAARLGSNMPDVAARVELKRLEHERQRELHRKNFEQQMRALEAKQAFEERQLMSLNAGDAHIAVSAPTTPPRVSAQLNASPETARDHSAFDHAALSQVASKASKRKSVTYAPSLVQDVAPGYGGSLHPHSFARPVGAKSMPASRRTSASSAELDELSDLTLRALALNDRSGTPSSGTYAVLRNGRGEEALLRTEPQSIDAGLMLDDELDKEMNNAMRYFPVPTEDDKFSLTRTESHPGRLSASSAALDLAPLSGTPPRSSYMGRNADSNNAGKSSEWPQFLGRTQDGFPARPEKHRTVTTPVGTLGSLSTASKMAGTLSAGTTPNLAQISPDVSRRSSPPGLSDGLSITTARSVPATPLTTLPNGRDIASLLKTPGTPLGHGTGAGDMASQFAAASQMQDRAYSANDMNGALSRLGANTPYDTAGYNGLQQPSPDDQRHYGVDSIYGGLDNSFDGPRFGANGGGSYGSGSFEGGRGPSSGAGVAGSTALYHHHGTRYGLSHGAINSRMGGPDGKMNGLHGPKHKRGDIDREFNRFAGTRLEDLQGEIASLCKDQHGCRYLQKKLEEGVPEHRDIIFHETFGHFAELMTVSTLMVDPFGNYLCQKLVEYSSDEQRNVICESVAQDLVTISLNMHGTRAVQKMIDFLSTQRQIHAIIVALSLHVVTLIKDLNGNHVIQKCLNKLVPEDNQFIYNAVAQNCVEVATHRHGCCVLQRCIDHASDSQRVQLVQEITYNALTLVQDPYGNYVVQYILDLNDNRFSDGVIRQFAGNVCALSVQKFSSNVIEKCIRVAEPHTRKMLIDELLPRQRLEKLLRDSFGNYCVQTALDYADAQQRATLVDGIRPILPMIRNTPYGKRIQSKLQREAMDGHGGHYGGYQQQLLTGAGGYGGNGAHAQPRHVSHGGLHHSSQLSDLYGAQSSLYSNGLHQAALATPQVHSSQLHSLGHHSIDPYILQNAGLGQGLGANGAFSSFATSSFGSNLGLNESQYARPGYHYAM</sequence>
<feature type="repeat" description="Pumilio" evidence="2">
    <location>
        <begin position="685"/>
        <end position="720"/>
    </location>
</feature>
<dbReference type="STRING" id="1314781.A0A165K0D5"/>
<feature type="compositionally biased region" description="Polar residues" evidence="3">
    <location>
        <begin position="326"/>
        <end position="335"/>
    </location>
</feature>
<proteinExistence type="predicted"/>
<feature type="compositionally biased region" description="Basic residues" evidence="3">
    <location>
        <begin position="922"/>
        <end position="931"/>
    </location>
</feature>
<feature type="compositionally biased region" description="Polar residues" evidence="3">
    <location>
        <begin position="294"/>
        <end position="305"/>
    </location>
</feature>
<feature type="compositionally biased region" description="Polar residues" evidence="3">
    <location>
        <begin position="347"/>
        <end position="356"/>
    </location>
</feature>
<accession>A0A165K0D5</accession>
<evidence type="ECO:0000313" key="5">
    <source>
        <dbReference type="EMBL" id="KZV95606.1"/>
    </source>
</evidence>
<dbReference type="PANTHER" id="PTHR12537:SF13">
    <property type="entry name" value="PUMILIO HOMOLOGY DOMAIN FAMILY MEMBER 4"/>
    <property type="match status" value="1"/>
</dbReference>
<evidence type="ECO:0000313" key="6">
    <source>
        <dbReference type="Proteomes" id="UP000077266"/>
    </source>
</evidence>
<evidence type="ECO:0000256" key="3">
    <source>
        <dbReference type="SAM" id="MobiDB-lite"/>
    </source>
</evidence>
<gene>
    <name evidence="5" type="ORF">EXIGLDRAFT_748066</name>
</gene>
<dbReference type="Pfam" id="PF00806">
    <property type="entry name" value="PUF"/>
    <property type="match status" value="8"/>
</dbReference>
<reference evidence="5 6" key="1">
    <citation type="journal article" date="2016" name="Mol. Biol. Evol.">
        <title>Comparative Genomics of Early-Diverging Mushroom-Forming Fungi Provides Insights into the Origins of Lignocellulose Decay Capabilities.</title>
        <authorList>
            <person name="Nagy L.G."/>
            <person name="Riley R."/>
            <person name="Tritt A."/>
            <person name="Adam C."/>
            <person name="Daum C."/>
            <person name="Floudas D."/>
            <person name="Sun H."/>
            <person name="Yadav J.S."/>
            <person name="Pangilinan J."/>
            <person name="Larsson K.H."/>
            <person name="Matsuura K."/>
            <person name="Barry K."/>
            <person name="Labutti K."/>
            <person name="Kuo R."/>
            <person name="Ohm R.A."/>
            <person name="Bhattacharya S.S."/>
            <person name="Shirouzu T."/>
            <person name="Yoshinaga Y."/>
            <person name="Martin F.M."/>
            <person name="Grigoriev I.V."/>
            <person name="Hibbett D.S."/>
        </authorList>
    </citation>
    <scope>NUCLEOTIDE SEQUENCE [LARGE SCALE GENOMIC DNA]</scope>
    <source>
        <strain evidence="5 6">HHB12029</strain>
    </source>
</reference>
<dbReference type="Proteomes" id="UP000077266">
    <property type="component" value="Unassembled WGS sequence"/>
</dbReference>
<feature type="repeat" description="Pumilio" evidence="2">
    <location>
        <begin position="793"/>
        <end position="828"/>
    </location>
</feature>
<dbReference type="InterPro" id="IPR016024">
    <property type="entry name" value="ARM-type_fold"/>
</dbReference>
<dbReference type="InterPro" id="IPR033133">
    <property type="entry name" value="PUM-HD"/>
</dbReference>
<dbReference type="FunCoup" id="A0A165K0D5">
    <property type="interactions" value="318"/>
</dbReference>
<dbReference type="GO" id="GO:0010608">
    <property type="term" value="P:post-transcriptional regulation of gene expression"/>
    <property type="evidence" value="ECO:0007669"/>
    <property type="project" value="TreeGrafter"/>
</dbReference>
<dbReference type="PANTHER" id="PTHR12537">
    <property type="entry name" value="RNA BINDING PROTEIN PUMILIO-RELATED"/>
    <property type="match status" value="1"/>
</dbReference>
<feature type="region of interest" description="Disordered" evidence="3">
    <location>
        <begin position="347"/>
        <end position="378"/>
    </location>
</feature>
<dbReference type="EMBL" id="KV425954">
    <property type="protein sequence ID" value="KZV95606.1"/>
    <property type="molecule type" value="Genomic_DNA"/>
</dbReference>
<dbReference type="SUPFAM" id="SSF48371">
    <property type="entry name" value="ARM repeat"/>
    <property type="match status" value="1"/>
</dbReference>
<dbReference type="CDD" id="cd07920">
    <property type="entry name" value="Pumilio"/>
    <property type="match status" value="1"/>
</dbReference>
<dbReference type="PROSITE" id="PS50302">
    <property type="entry name" value="PUM"/>
    <property type="match status" value="8"/>
</dbReference>
<keyword evidence="1" id="KW-0677">Repeat</keyword>
<name>A0A165K0D5_EXIGL</name>
<protein>
    <submittedName>
        <fullName evidence="5">ARM repeat-containing protein</fullName>
    </submittedName>
</protein>
<dbReference type="PROSITE" id="PS50303">
    <property type="entry name" value="PUM_HD"/>
    <property type="match status" value="1"/>
</dbReference>
<dbReference type="OrthoDB" id="668540at2759"/>
<feature type="repeat" description="Pumilio" evidence="2">
    <location>
        <begin position="570"/>
        <end position="605"/>
    </location>
</feature>
<dbReference type="SMART" id="SM00025">
    <property type="entry name" value="Pumilio"/>
    <property type="match status" value="8"/>
</dbReference>
<dbReference type="InParanoid" id="A0A165K0D5"/>
<feature type="region of interest" description="Disordered" evidence="3">
    <location>
        <begin position="1"/>
        <end position="23"/>
    </location>
</feature>
<feature type="repeat" description="Pumilio" evidence="2">
    <location>
        <begin position="648"/>
        <end position="684"/>
    </location>
</feature>
<feature type="repeat" description="Pumilio" evidence="2">
    <location>
        <begin position="610"/>
        <end position="647"/>
    </location>
</feature>
<organism evidence="5 6">
    <name type="scientific">Exidia glandulosa HHB12029</name>
    <dbReference type="NCBI Taxonomy" id="1314781"/>
    <lineage>
        <taxon>Eukaryota</taxon>
        <taxon>Fungi</taxon>
        <taxon>Dikarya</taxon>
        <taxon>Basidiomycota</taxon>
        <taxon>Agaricomycotina</taxon>
        <taxon>Agaricomycetes</taxon>
        <taxon>Auriculariales</taxon>
        <taxon>Exidiaceae</taxon>
        <taxon>Exidia</taxon>
    </lineage>
</organism>
<dbReference type="GO" id="GO:0003729">
    <property type="term" value="F:mRNA binding"/>
    <property type="evidence" value="ECO:0007669"/>
    <property type="project" value="TreeGrafter"/>
</dbReference>
<keyword evidence="6" id="KW-1185">Reference proteome</keyword>
<feature type="region of interest" description="Disordered" evidence="3">
    <location>
        <begin position="277"/>
        <end position="335"/>
    </location>
</feature>
<evidence type="ECO:0000256" key="2">
    <source>
        <dbReference type="PROSITE-ProRule" id="PRU00317"/>
    </source>
</evidence>
<feature type="repeat" description="Pumilio" evidence="2">
    <location>
        <begin position="829"/>
        <end position="866"/>
    </location>
</feature>
<dbReference type="InterPro" id="IPR033712">
    <property type="entry name" value="Pumilio_RNA-bd"/>
</dbReference>
<dbReference type="FunFam" id="1.25.10.10:FF:000237">
    <property type="entry name" value="Pumilio homolog 9"/>
    <property type="match status" value="1"/>
</dbReference>
<evidence type="ECO:0000259" key="4">
    <source>
        <dbReference type="PROSITE" id="PS50303"/>
    </source>
</evidence>